<dbReference type="Pfam" id="PF00561">
    <property type="entry name" value="Abhydrolase_1"/>
    <property type="match status" value="1"/>
</dbReference>
<comment type="caution">
    <text evidence="2">The sequence shown here is derived from an EMBL/GenBank/DDBJ whole genome shotgun (WGS) entry which is preliminary data.</text>
</comment>
<dbReference type="Proteomes" id="UP001141950">
    <property type="component" value="Unassembled WGS sequence"/>
</dbReference>
<evidence type="ECO:0000259" key="1">
    <source>
        <dbReference type="Pfam" id="PF00561"/>
    </source>
</evidence>
<keyword evidence="2" id="KW-0378">Hydrolase</keyword>
<gene>
    <name evidence="2" type="ORF">NQZ67_00335</name>
</gene>
<dbReference type="InterPro" id="IPR052370">
    <property type="entry name" value="Meta-cleavage_hydrolase"/>
</dbReference>
<dbReference type="AlphaFoldDB" id="A0A9X2S8D7"/>
<dbReference type="PANTHER" id="PTHR43139">
    <property type="entry name" value="SI:DKEY-122A22.2"/>
    <property type="match status" value="1"/>
</dbReference>
<dbReference type="EMBL" id="JANIPJ010000001">
    <property type="protein sequence ID" value="MCR2802313.1"/>
    <property type="molecule type" value="Genomic_DNA"/>
</dbReference>
<dbReference type="InterPro" id="IPR000073">
    <property type="entry name" value="AB_hydrolase_1"/>
</dbReference>
<dbReference type="PANTHER" id="PTHR43139:SF52">
    <property type="entry name" value="SI:DKEY-122A22.2"/>
    <property type="match status" value="1"/>
</dbReference>
<feature type="domain" description="AB hydrolase-1" evidence="1">
    <location>
        <begin position="52"/>
        <end position="165"/>
    </location>
</feature>
<organism evidence="2 3">
    <name type="scientific">Paenibacillus soyae</name>
    <dbReference type="NCBI Taxonomy" id="2969249"/>
    <lineage>
        <taxon>Bacteria</taxon>
        <taxon>Bacillati</taxon>
        <taxon>Bacillota</taxon>
        <taxon>Bacilli</taxon>
        <taxon>Bacillales</taxon>
        <taxon>Paenibacillaceae</taxon>
        <taxon>Paenibacillus</taxon>
    </lineage>
</organism>
<dbReference type="RefSeq" id="WP_257441793.1">
    <property type="nucleotide sequence ID" value="NZ_JANIPJ010000001.1"/>
</dbReference>
<dbReference type="Gene3D" id="3.40.50.1820">
    <property type="entry name" value="alpha/beta hydrolase"/>
    <property type="match status" value="1"/>
</dbReference>
<reference evidence="2" key="1">
    <citation type="submission" date="2022-08" db="EMBL/GenBank/DDBJ databases">
        <title>The genomic sequence of strain Paenibacillus sp. SCIV0701.</title>
        <authorList>
            <person name="Zhao H."/>
        </authorList>
    </citation>
    <scope>NUCLEOTIDE SEQUENCE</scope>
    <source>
        <strain evidence="2">SCIV0701</strain>
    </source>
</reference>
<evidence type="ECO:0000313" key="2">
    <source>
        <dbReference type="EMBL" id="MCR2802313.1"/>
    </source>
</evidence>
<keyword evidence="3" id="KW-1185">Reference proteome</keyword>
<protein>
    <submittedName>
        <fullName evidence="2">Alpha/beta hydrolase</fullName>
    </submittedName>
</protein>
<dbReference type="InterPro" id="IPR029058">
    <property type="entry name" value="AB_hydrolase_fold"/>
</dbReference>
<dbReference type="GO" id="GO:0016787">
    <property type="term" value="F:hydrolase activity"/>
    <property type="evidence" value="ECO:0007669"/>
    <property type="project" value="UniProtKB-KW"/>
</dbReference>
<name>A0A9X2S8D7_9BACL</name>
<sequence length="292" mass="33229">MIRVFKSDQARRRVLASYDEIIASWGVEAEQRSVMTRYGITHCCIAGSPQHPPLFLLHGVGDNSAVMWALNMKELSTRYYCIAIDTLGGPGKSVPGDRYKKGEFLQTEWLDEVIRSFDYERISLAGVSNGAYMAFRYATVHPERVNKVVCIEGGIVTSPLKAMLRTMGMMFPEILFPTERSMLRIVRKLSSPSSDVWEKHEPLARHLVLLMKTHNANAMFPHELVPFEESQGQGIRDKLLFLIGEHSRITRKAFSDVLDAGRFRYERISNAGHGVNHEQPEAFQRTILQFLE</sequence>
<evidence type="ECO:0000313" key="3">
    <source>
        <dbReference type="Proteomes" id="UP001141950"/>
    </source>
</evidence>
<proteinExistence type="predicted"/>
<accession>A0A9X2S8D7</accession>
<dbReference type="SUPFAM" id="SSF53474">
    <property type="entry name" value="alpha/beta-Hydrolases"/>
    <property type="match status" value="1"/>
</dbReference>